<dbReference type="SUPFAM" id="SSF141868">
    <property type="entry name" value="EAL domain-like"/>
    <property type="match status" value="1"/>
</dbReference>
<dbReference type="InterPro" id="IPR029787">
    <property type="entry name" value="Nucleotide_cyclase"/>
</dbReference>
<dbReference type="PANTHER" id="PTHR44757">
    <property type="entry name" value="DIGUANYLATE CYCLASE DGCP"/>
    <property type="match status" value="1"/>
</dbReference>
<dbReference type="SMART" id="SM00267">
    <property type="entry name" value="GGDEF"/>
    <property type="match status" value="1"/>
</dbReference>
<feature type="domain" description="EAL" evidence="4">
    <location>
        <begin position="507"/>
        <end position="759"/>
    </location>
</feature>
<dbReference type="InterPro" id="IPR043128">
    <property type="entry name" value="Rev_trsase/Diguanyl_cyclase"/>
</dbReference>
<evidence type="ECO:0000259" key="4">
    <source>
        <dbReference type="PROSITE" id="PS50883"/>
    </source>
</evidence>
<name>A0A1A6C7M2_9GAMM</name>
<comment type="cofactor">
    <cofactor evidence="1">
        <name>Mg(2+)</name>
        <dbReference type="ChEBI" id="CHEBI:18420"/>
    </cofactor>
</comment>
<dbReference type="PANTHER" id="PTHR44757:SF2">
    <property type="entry name" value="BIOFILM ARCHITECTURE MAINTENANCE PROTEIN MBAA"/>
    <property type="match status" value="1"/>
</dbReference>
<keyword evidence="7" id="KW-1185">Reference proteome</keyword>
<dbReference type="Gene3D" id="3.30.450.20">
    <property type="entry name" value="PAS domain"/>
    <property type="match status" value="1"/>
</dbReference>
<dbReference type="Proteomes" id="UP000029273">
    <property type="component" value="Unassembled WGS sequence"/>
</dbReference>
<evidence type="ECO:0000256" key="1">
    <source>
        <dbReference type="ARBA" id="ARBA00001946"/>
    </source>
</evidence>
<dbReference type="Pfam" id="PF00563">
    <property type="entry name" value="EAL"/>
    <property type="match status" value="1"/>
</dbReference>
<dbReference type="InterPro" id="IPR035919">
    <property type="entry name" value="EAL_sf"/>
</dbReference>
<dbReference type="PROSITE" id="PS50113">
    <property type="entry name" value="PAC"/>
    <property type="match status" value="1"/>
</dbReference>
<dbReference type="Pfam" id="PF00990">
    <property type="entry name" value="GGDEF"/>
    <property type="match status" value="1"/>
</dbReference>
<dbReference type="PROSITE" id="PS50883">
    <property type="entry name" value="EAL"/>
    <property type="match status" value="1"/>
</dbReference>
<dbReference type="NCBIfam" id="TIGR00229">
    <property type="entry name" value="sensory_box"/>
    <property type="match status" value="1"/>
</dbReference>
<dbReference type="InterPro" id="IPR052155">
    <property type="entry name" value="Biofilm_reg_signaling"/>
</dbReference>
<evidence type="ECO:0000259" key="3">
    <source>
        <dbReference type="PROSITE" id="PS50113"/>
    </source>
</evidence>
<dbReference type="InterPro" id="IPR000700">
    <property type="entry name" value="PAS-assoc_C"/>
</dbReference>
<protein>
    <submittedName>
        <fullName evidence="6">GGDEF domain-containing protein</fullName>
    </submittedName>
</protein>
<feature type="domain" description="GGDEF" evidence="5">
    <location>
        <begin position="360"/>
        <end position="498"/>
    </location>
</feature>
<feature type="domain" description="PAC" evidence="3">
    <location>
        <begin position="274"/>
        <end position="328"/>
    </location>
</feature>
<dbReference type="PROSITE" id="PS50112">
    <property type="entry name" value="PAS"/>
    <property type="match status" value="1"/>
</dbReference>
<proteinExistence type="predicted"/>
<dbReference type="Gene3D" id="3.30.70.270">
    <property type="match status" value="1"/>
</dbReference>
<dbReference type="InterPro" id="IPR000014">
    <property type="entry name" value="PAS"/>
</dbReference>
<organism evidence="6 7">
    <name type="scientific">Acidihalobacter prosperus</name>
    <dbReference type="NCBI Taxonomy" id="160660"/>
    <lineage>
        <taxon>Bacteria</taxon>
        <taxon>Pseudomonadati</taxon>
        <taxon>Pseudomonadota</taxon>
        <taxon>Gammaproteobacteria</taxon>
        <taxon>Chromatiales</taxon>
        <taxon>Ectothiorhodospiraceae</taxon>
        <taxon>Acidihalobacter</taxon>
    </lineage>
</organism>
<dbReference type="SMART" id="SM00091">
    <property type="entry name" value="PAS"/>
    <property type="match status" value="1"/>
</dbReference>
<dbReference type="SMART" id="SM00052">
    <property type="entry name" value="EAL"/>
    <property type="match status" value="1"/>
</dbReference>
<dbReference type="CDD" id="cd01948">
    <property type="entry name" value="EAL"/>
    <property type="match status" value="1"/>
</dbReference>
<gene>
    <name evidence="6" type="ORF">Thpro_020277</name>
</gene>
<sequence length="771" mass="86082">MVWVNPAYVRLSGDRELRVLDAPLVRQARPPREAAGAEAEVALQLGLSSGAPFCLSLWLNRPDAGRQRAHFAFSQLRFGDSRHWLVLVRGAEHARWPLDVTVLADEGMSWLAGNIGADTVLARMVALSSWLAPALDARLIAGQAPEKSCSERIRIPLGTSNHRLLGWMTFVRDRVVCRQARGLLKRMARIATLALAIAQERQSRHRLSQMIERHPDGVFVTGLSGVIEYVNEAFARQRGYSPDDLMGLDPVSLQPGREEPEISTQLAECRARGQAWSGELSRHGDDGRETIEETTVIPLRDLDGHIRHCLNVVRDVSSHQLAERELHRLAFFDALTGLPNRSLMLDRLGVTLAMLRRERRLGALLFVDLDRFKRINDIHGHGHGDALLQEVAQRLVETLRAEDTVARLGGDEFVVLLPDLGTKPGQAEQDARAIAEKLRRCLDQPLRIEGQSHRVGASIGITLFPKGFESVGDLMREADIAMYRAKDLGRNEACLFEPAMQATLTQRYALEHDMRQTLEEGGFEVYLQQQVDAAGRVVGAEALMRWQHTLQGPVPPSHFIPIAEESGLIVPLGQWVLRQVCRMLARLRVRGCPLRIAVNISPRQFHQADFVVQVRDILASAHADPHDLVIEVTENLLIENFSEIARKMSELADMGVRFSIDDFGTGYSSLAYLRRLPIHEIKIDRQFVQDAPRRANEGTLVEAMLAMASHLRLGVVAEGVETREQADFLTGHHCAVMQGYLFGRPEPAENWLDRWCLAHGMPVLQPSAGGK</sequence>
<evidence type="ECO:0000313" key="7">
    <source>
        <dbReference type="Proteomes" id="UP000029273"/>
    </source>
</evidence>
<evidence type="ECO:0000259" key="5">
    <source>
        <dbReference type="PROSITE" id="PS50887"/>
    </source>
</evidence>
<feature type="domain" description="PAS" evidence="2">
    <location>
        <begin position="203"/>
        <end position="247"/>
    </location>
</feature>
<dbReference type="CDD" id="cd01949">
    <property type="entry name" value="GGDEF"/>
    <property type="match status" value="1"/>
</dbReference>
<dbReference type="InterPro" id="IPR000160">
    <property type="entry name" value="GGDEF_dom"/>
</dbReference>
<dbReference type="InterPro" id="IPR001633">
    <property type="entry name" value="EAL_dom"/>
</dbReference>
<dbReference type="Pfam" id="PF08448">
    <property type="entry name" value="PAS_4"/>
    <property type="match status" value="1"/>
</dbReference>
<evidence type="ECO:0000313" key="6">
    <source>
        <dbReference type="EMBL" id="OBS10561.1"/>
    </source>
</evidence>
<dbReference type="SUPFAM" id="SSF55073">
    <property type="entry name" value="Nucleotide cyclase"/>
    <property type="match status" value="1"/>
</dbReference>
<comment type="caution">
    <text evidence="6">The sequence shown here is derived from an EMBL/GenBank/DDBJ whole genome shotgun (WGS) entry which is preliminary data.</text>
</comment>
<dbReference type="Gene3D" id="3.20.20.450">
    <property type="entry name" value="EAL domain"/>
    <property type="match status" value="1"/>
</dbReference>
<reference evidence="6 7" key="1">
    <citation type="journal article" date="2014" name="Genome Announc.">
        <title>Draft Genome Sequence of the Iron-Oxidizing, Acidophilic, and Halotolerant 'Thiobacillus prosperus' Type Strain DSM 5130.</title>
        <authorList>
            <person name="Ossandon F.J."/>
            <person name="Cardenas J.P."/>
            <person name="Corbett M."/>
            <person name="Quatrini R."/>
            <person name="Holmes D.S."/>
            <person name="Watkin E."/>
        </authorList>
    </citation>
    <scope>NUCLEOTIDE SEQUENCE [LARGE SCALE GENOMIC DNA]</scope>
    <source>
        <strain evidence="6 7">DSM 5130</strain>
    </source>
</reference>
<dbReference type="SUPFAM" id="SSF55785">
    <property type="entry name" value="PYP-like sensor domain (PAS domain)"/>
    <property type="match status" value="1"/>
</dbReference>
<accession>A0A1A6C7M2</accession>
<dbReference type="InterPro" id="IPR035965">
    <property type="entry name" value="PAS-like_dom_sf"/>
</dbReference>
<dbReference type="FunFam" id="3.30.70.270:FF:000001">
    <property type="entry name" value="Diguanylate cyclase domain protein"/>
    <property type="match status" value="1"/>
</dbReference>
<dbReference type="GO" id="GO:0003824">
    <property type="term" value="F:catalytic activity"/>
    <property type="evidence" value="ECO:0007669"/>
    <property type="project" value="UniProtKB-ARBA"/>
</dbReference>
<dbReference type="AlphaFoldDB" id="A0A1A6C7M2"/>
<dbReference type="NCBIfam" id="TIGR00254">
    <property type="entry name" value="GGDEF"/>
    <property type="match status" value="1"/>
</dbReference>
<evidence type="ECO:0000259" key="2">
    <source>
        <dbReference type="PROSITE" id="PS50112"/>
    </source>
</evidence>
<dbReference type="PROSITE" id="PS50887">
    <property type="entry name" value="GGDEF"/>
    <property type="match status" value="1"/>
</dbReference>
<dbReference type="EMBL" id="JQSG02000001">
    <property type="protein sequence ID" value="OBS10561.1"/>
    <property type="molecule type" value="Genomic_DNA"/>
</dbReference>
<dbReference type="InterPro" id="IPR013656">
    <property type="entry name" value="PAS_4"/>
</dbReference>
<dbReference type="CDD" id="cd00130">
    <property type="entry name" value="PAS"/>
    <property type="match status" value="1"/>
</dbReference>